<organism evidence="1 2">
    <name type="scientific">Sphaerisporangium siamense</name>
    <dbReference type="NCBI Taxonomy" id="795645"/>
    <lineage>
        <taxon>Bacteria</taxon>
        <taxon>Bacillati</taxon>
        <taxon>Actinomycetota</taxon>
        <taxon>Actinomycetes</taxon>
        <taxon>Streptosporangiales</taxon>
        <taxon>Streptosporangiaceae</taxon>
        <taxon>Sphaerisporangium</taxon>
    </lineage>
</organism>
<gene>
    <name evidence="1" type="ORF">BJ982_004390</name>
</gene>
<dbReference type="AlphaFoldDB" id="A0A7W7DBY6"/>
<comment type="caution">
    <text evidence="1">The sequence shown here is derived from an EMBL/GenBank/DDBJ whole genome shotgun (WGS) entry which is preliminary data.</text>
</comment>
<dbReference type="Proteomes" id="UP000542210">
    <property type="component" value="Unassembled WGS sequence"/>
</dbReference>
<name>A0A7W7DBY6_9ACTN</name>
<evidence type="ECO:0000313" key="2">
    <source>
        <dbReference type="Proteomes" id="UP000542210"/>
    </source>
</evidence>
<evidence type="ECO:0000313" key="1">
    <source>
        <dbReference type="EMBL" id="MBB4702846.1"/>
    </source>
</evidence>
<dbReference type="RefSeq" id="WP_184882882.1">
    <property type="nucleotide sequence ID" value="NZ_BOOV01000005.1"/>
</dbReference>
<sequence length="580" mass="63435">MGTLKTEGFAKLVEMVAQEAAAERLVRDAAMHAATLGERLAVEVALGALSRHEAFVLHAAEKAGAQMGPVGPGESLALTSTGRLRILRAGEPEEEGVLTIGRIEWGAARPASLDQECDEALRRDADEIGAVADWLRSRPAGEAQRMVAGLQTLLSHVGPMRVYIGPHCYTNLGRASNLVGKSLAVGSDRCRLSRLADVPVAQWPPEDACFVVLMTALIGSGTPSRTEEMSGTQLMPGRLEAFIRDRIAAYDGSVPRETDELALVDRLFALSAQARELRPGKLRGWPPFYRTVQSMTIHKQEHLFTVPVTAVDLPGAFVEKLMWLLPGTDVAGTSDWESAWTAHAVRAHENARDAAFTTHFEQVVHDLVEAGTEATVSHVGMSRGPRDMAELSRQIAAGSTVPGHWKTSDYYCCVVPSRDFGRRFADNGVPEELTQVVRAIAARMRWNGWHFMPHASGVGDDPSFADRDWFYAPTMPDVTEWTSHHHQGHVANGVRHAIRVPFPLTLAGASRPGIHDFRLMRTDGDPYTLQDFRAAVAIGQVLRGLYQSYASQVDAGGRALVISDFDNRWYQRRFTAAALV</sequence>
<dbReference type="EMBL" id="JACHND010000001">
    <property type="protein sequence ID" value="MBB4702846.1"/>
    <property type="molecule type" value="Genomic_DNA"/>
</dbReference>
<keyword evidence="2" id="KW-1185">Reference proteome</keyword>
<reference evidence="1 2" key="1">
    <citation type="submission" date="2020-08" db="EMBL/GenBank/DDBJ databases">
        <title>Sequencing the genomes of 1000 actinobacteria strains.</title>
        <authorList>
            <person name="Klenk H.-P."/>
        </authorList>
    </citation>
    <scope>NUCLEOTIDE SEQUENCE [LARGE SCALE GENOMIC DNA]</scope>
    <source>
        <strain evidence="1 2">DSM 45784</strain>
    </source>
</reference>
<protein>
    <submittedName>
        <fullName evidence="1">Uncharacterized protein</fullName>
    </submittedName>
</protein>
<proteinExistence type="predicted"/>
<accession>A0A7W7DBY6</accession>